<reference evidence="1" key="1">
    <citation type="journal article" date="2017" name="Nature">
        <title>The genome of Chenopodium quinoa.</title>
        <authorList>
            <person name="Jarvis D.E."/>
            <person name="Ho Y.S."/>
            <person name="Lightfoot D.J."/>
            <person name="Schmoeckel S.M."/>
            <person name="Li B."/>
            <person name="Borm T.J.A."/>
            <person name="Ohyanagi H."/>
            <person name="Mineta K."/>
            <person name="Michell C.T."/>
            <person name="Saber N."/>
            <person name="Kharbatia N.M."/>
            <person name="Rupper R.R."/>
            <person name="Sharp A.R."/>
            <person name="Dally N."/>
            <person name="Boughton B.A."/>
            <person name="Woo Y.H."/>
            <person name="Gao G."/>
            <person name="Schijlen E.G.W.M."/>
            <person name="Guo X."/>
            <person name="Momin A.A."/>
            <person name="Negrao S."/>
            <person name="Al-Babili S."/>
            <person name="Gehring C."/>
            <person name="Roessner U."/>
            <person name="Jung C."/>
            <person name="Murphy K."/>
            <person name="Arold S.T."/>
            <person name="Gojobori T."/>
            <person name="van der Linden C.G."/>
            <person name="van Loo E.N."/>
            <person name="Jellen E.N."/>
            <person name="Maughan P.J."/>
            <person name="Tester M."/>
        </authorList>
    </citation>
    <scope>NUCLEOTIDE SEQUENCE [LARGE SCALE GENOMIC DNA]</scope>
    <source>
        <strain evidence="1">cv. PI 614886</strain>
    </source>
</reference>
<dbReference type="KEGG" id="cqi:110716870"/>
<dbReference type="OrthoDB" id="1930788at2759"/>
<proteinExistence type="predicted"/>
<dbReference type="PANTHER" id="PTHR35109:SF1">
    <property type="entry name" value="GLUTAMATE RACEMASE"/>
    <property type="match status" value="1"/>
</dbReference>
<evidence type="ECO:0000313" key="1">
    <source>
        <dbReference type="EnsemblPlants" id="AUR62027357-RA:cds"/>
    </source>
</evidence>
<sequence>MNITQLREARKAGHQHHYMSRFAAVQAEEYNQGLKREQTNIERFEEYYLKEDVGGIMSSNKGDNEKVNKEWVPHPRTGIYFPEGQDWVLNDVPKNSASLGQSQYWLRNIHGAEKHDPDMLSADHYFLTQPHE</sequence>
<organism evidence="1 2">
    <name type="scientific">Chenopodium quinoa</name>
    <name type="common">Quinoa</name>
    <dbReference type="NCBI Taxonomy" id="63459"/>
    <lineage>
        <taxon>Eukaryota</taxon>
        <taxon>Viridiplantae</taxon>
        <taxon>Streptophyta</taxon>
        <taxon>Embryophyta</taxon>
        <taxon>Tracheophyta</taxon>
        <taxon>Spermatophyta</taxon>
        <taxon>Magnoliopsida</taxon>
        <taxon>eudicotyledons</taxon>
        <taxon>Gunneridae</taxon>
        <taxon>Pentapetalae</taxon>
        <taxon>Caryophyllales</taxon>
        <taxon>Chenopodiaceae</taxon>
        <taxon>Chenopodioideae</taxon>
        <taxon>Atripliceae</taxon>
        <taxon>Chenopodium</taxon>
    </lineage>
</organism>
<protein>
    <submittedName>
        <fullName evidence="1">Uncharacterized protein</fullName>
    </submittedName>
</protein>
<keyword evidence="2" id="KW-1185">Reference proteome</keyword>
<reference evidence="1" key="2">
    <citation type="submission" date="2021-03" db="UniProtKB">
        <authorList>
            <consortium name="EnsemblPlants"/>
        </authorList>
    </citation>
    <scope>IDENTIFICATION</scope>
</reference>
<gene>
    <name evidence="1" type="primary">LOC110716870</name>
</gene>
<dbReference type="EnsemblPlants" id="AUR62027357-RA">
    <property type="protein sequence ID" value="AUR62027357-RA:cds"/>
    <property type="gene ID" value="AUR62027357"/>
</dbReference>
<dbReference type="AlphaFoldDB" id="A0A803MD14"/>
<dbReference type="Proteomes" id="UP000596660">
    <property type="component" value="Unplaced"/>
</dbReference>
<evidence type="ECO:0000313" key="2">
    <source>
        <dbReference type="Proteomes" id="UP000596660"/>
    </source>
</evidence>
<dbReference type="Gramene" id="AUR62027357-RA">
    <property type="protein sequence ID" value="AUR62027357-RA:cds"/>
    <property type="gene ID" value="AUR62027357"/>
</dbReference>
<dbReference type="PANTHER" id="PTHR35109">
    <property type="entry name" value="GLUTAMATE RACEMASE"/>
    <property type="match status" value="1"/>
</dbReference>
<dbReference type="RefSeq" id="XP_021751213.1">
    <property type="nucleotide sequence ID" value="XM_021895521.1"/>
</dbReference>
<name>A0A803MD14_CHEQI</name>
<dbReference type="SMR" id="A0A803MD14"/>
<dbReference type="GeneID" id="110716870"/>
<accession>A0A803MD14</accession>